<proteinExistence type="predicted"/>
<comment type="caution">
    <text evidence="2">The sequence shown here is derived from an EMBL/GenBank/DDBJ whole genome shotgun (WGS) entry which is preliminary data.</text>
</comment>
<name>A0A0M0KBC4_9EUKA</name>
<protein>
    <submittedName>
        <fullName evidence="2">3 5 exonuclease domain containing protein</fullName>
    </submittedName>
</protein>
<dbReference type="Proteomes" id="UP000037460">
    <property type="component" value="Unassembled WGS sequence"/>
</dbReference>
<keyword evidence="2" id="KW-0269">Exonuclease</keyword>
<dbReference type="PANTHER" id="PTHR43040:SF1">
    <property type="entry name" value="RIBONUCLEASE D"/>
    <property type="match status" value="1"/>
</dbReference>
<dbReference type="EMBL" id="JWZX01000777">
    <property type="protein sequence ID" value="KOO35718.1"/>
    <property type="molecule type" value="Genomic_DNA"/>
</dbReference>
<dbReference type="GO" id="GO:0004527">
    <property type="term" value="F:exonuclease activity"/>
    <property type="evidence" value="ECO:0007669"/>
    <property type="project" value="UniProtKB-KW"/>
</dbReference>
<gene>
    <name evidence="2" type="ORF">Ctob_009417</name>
</gene>
<evidence type="ECO:0000313" key="2">
    <source>
        <dbReference type="EMBL" id="KOO35718.1"/>
    </source>
</evidence>
<dbReference type="GO" id="GO:0003676">
    <property type="term" value="F:nucleic acid binding"/>
    <property type="evidence" value="ECO:0007669"/>
    <property type="project" value="InterPro"/>
</dbReference>
<reference evidence="3" key="1">
    <citation type="journal article" date="2015" name="PLoS Genet.">
        <title>Genome Sequence and Transcriptome Analyses of Chrysochromulina tobin: Metabolic Tools for Enhanced Algal Fitness in the Prominent Order Prymnesiales (Haptophyceae).</title>
        <authorList>
            <person name="Hovde B.T."/>
            <person name="Deodato C.R."/>
            <person name="Hunsperger H.M."/>
            <person name="Ryken S.A."/>
            <person name="Yost W."/>
            <person name="Jha R.K."/>
            <person name="Patterson J."/>
            <person name="Monnat R.J. Jr."/>
            <person name="Barlow S.B."/>
            <person name="Starkenburg S.R."/>
            <person name="Cattolico R.A."/>
        </authorList>
    </citation>
    <scope>NUCLEOTIDE SEQUENCE</scope>
    <source>
        <strain evidence="3">CCMP291</strain>
    </source>
</reference>
<keyword evidence="2" id="KW-0378">Hydrolase</keyword>
<dbReference type="OrthoDB" id="26838at2759"/>
<dbReference type="InterPro" id="IPR012337">
    <property type="entry name" value="RNaseH-like_sf"/>
</dbReference>
<keyword evidence="2" id="KW-0540">Nuclease</keyword>
<keyword evidence="3" id="KW-1185">Reference proteome</keyword>
<sequence>MLLAQLAADDGSPTVLIDIYRLQQSAFEEGGLRALLESTATRKLIFDGRADADALFHLHQTRLTNVCDCQVLCARHLDAAAAAAPSGSTTDGVATGSVPSSCVPSSRPLSQGRLPGLGKALEACPSLLAGKHGQSLAQLKKLAHALFVPELGGRYEVWKTRPLAPALMEYAAADVAHLHAMVAAWGDVVRADEMRQITSRRLHEAISGAKAAKGPHMAQRDF</sequence>
<dbReference type="AlphaFoldDB" id="A0A0M0KBC4"/>
<dbReference type="Gene3D" id="3.30.420.10">
    <property type="entry name" value="Ribonuclease H-like superfamily/Ribonuclease H"/>
    <property type="match status" value="1"/>
</dbReference>
<organism evidence="2 3">
    <name type="scientific">Chrysochromulina tobinii</name>
    <dbReference type="NCBI Taxonomy" id="1460289"/>
    <lineage>
        <taxon>Eukaryota</taxon>
        <taxon>Haptista</taxon>
        <taxon>Haptophyta</taxon>
        <taxon>Prymnesiophyceae</taxon>
        <taxon>Prymnesiales</taxon>
        <taxon>Chrysochromulinaceae</taxon>
        <taxon>Chrysochromulina</taxon>
    </lineage>
</organism>
<feature type="compositionally biased region" description="Low complexity" evidence="1">
    <location>
        <begin position="97"/>
        <end position="110"/>
    </location>
</feature>
<feature type="region of interest" description="Disordered" evidence="1">
    <location>
        <begin position="85"/>
        <end position="110"/>
    </location>
</feature>
<dbReference type="InterPro" id="IPR036397">
    <property type="entry name" value="RNaseH_sf"/>
</dbReference>
<accession>A0A0M0KBC4</accession>
<dbReference type="SUPFAM" id="SSF53098">
    <property type="entry name" value="Ribonuclease H-like"/>
    <property type="match status" value="1"/>
</dbReference>
<evidence type="ECO:0000313" key="3">
    <source>
        <dbReference type="Proteomes" id="UP000037460"/>
    </source>
</evidence>
<dbReference type="PANTHER" id="PTHR43040">
    <property type="entry name" value="RIBONUCLEASE D"/>
    <property type="match status" value="1"/>
</dbReference>
<evidence type="ECO:0000256" key="1">
    <source>
        <dbReference type="SAM" id="MobiDB-lite"/>
    </source>
</evidence>